<dbReference type="GO" id="GO:0032918">
    <property type="term" value="P:spermidine acetylation"/>
    <property type="evidence" value="ECO:0007669"/>
    <property type="project" value="TreeGrafter"/>
</dbReference>
<reference evidence="5" key="2">
    <citation type="submission" date="2025-09" db="UniProtKB">
        <authorList>
            <consortium name="Ensembl"/>
        </authorList>
    </citation>
    <scope>IDENTIFICATION</scope>
</reference>
<protein>
    <recommendedName>
        <fullName evidence="4">N-acetyltransferase domain-containing protein</fullName>
    </recommendedName>
</protein>
<dbReference type="GO" id="GO:0004145">
    <property type="term" value="F:diamine N-acetyltransferase activity"/>
    <property type="evidence" value="ECO:0007669"/>
    <property type="project" value="TreeGrafter"/>
</dbReference>
<dbReference type="AlphaFoldDB" id="A0A8C6HEI1"/>
<dbReference type="PANTHER" id="PTHR10545">
    <property type="entry name" value="DIAMINE N-ACETYLTRANSFERASE"/>
    <property type="match status" value="1"/>
</dbReference>
<evidence type="ECO:0000313" key="6">
    <source>
        <dbReference type="Proteomes" id="UP000694415"/>
    </source>
</evidence>
<sequence length="173" mass="20199">MGGWPILSTSDGITITNCKLYYRAIVIKKNVWYWYRDNLFRDGFGDNPLFYCLVAEAPSEQTESGVKTIGFAMYYFTYDPRIGKLLHLEDFYITEDYQGKTIIIILLGNVYLFVLKQIAINTECCGMQFLVIIWNQDSVEYYTRLGALDLSCEEGWHLFRFNLDDLLELAEEE</sequence>
<keyword evidence="2" id="KW-0808">Transferase</keyword>
<proteinExistence type="inferred from homology"/>
<dbReference type="Gene3D" id="3.40.630.30">
    <property type="match status" value="1"/>
</dbReference>
<dbReference type="InterPro" id="IPR051016">
    <property type="entry name" value="Diverse_Substrate_AcTransf"/>
</dbReference>
<dbReference type="Proteomes" id="UP000694415">
    <property type="component" value="Unplaced"/>
</dbReference>
<dbReference type="InterPro" id="IPR000182">
    <property type="entry name" value="GNAT_dom"/>
</dbReference>
<organism evidence="5 6">
    <name type="scientific">Mus spicilegus</name>
    <name type="common">Mound-building mouse</name>
    <dbReference type="NCBI Taxonomy" id="10103"/>
    <lineage>
        <taxon>Eukaryota</taxon>
        <taxon>Metazoa</taxon>
        <taxon>Chordata</taxon>
        <taxon>Craniata</taxon>
        <taxon>Vertebrata</taxon>
        <taxon>Euteleostomi</taxon>
        <taxon>Mammalia</taxon>
        <taxon>Eutheria</taxon>
        <taxon>Euarchontoglires</taxon>
        <taxon>Glires</taxon>
        <taxon>Rodentia</taxon>
        <taxon>Myomorpha</taxon>
        <taxon>Muroidea</taxon>
        <taxon>Muridae</taxon>
        <taxon>Murinae</taxon>
        <taxon>Mus</taxon>
        <taxon>Mus</taxon>
    </lineage>
</organism>
<dbReference type="Ensembl" id="ENSMSIT00000025167.1">
    <property type="protein sequence ID" value="ENSMSIP00000019939.1"/>
    <property type="gene ID" value="ENSMSIG00000016918.1"/>
</dbReference>
<evidence type="ECO:0000256" key="2">
    <source>
        <dbReference type="ARBA" id="ARBA00022679"/>
    </source>
</evidence>
<dbReference type="SUPFAM" id="SSF55729">
    <property type="entry name" value="Acyl-CoA N-acyltransferases (Nat)"/>
    <property type="match status" value="1"/>
</dbReference>
<evidence type="ECO:0000256" key="1">
    <source>
        <dbReference type="ARBA" id="ARBA00008694"/>
    </source>
</evidence>
<evidence type="ECO:0000259" key="4">
    <source>
        <dbReference type="Pfam" id="PF00583"/>
    </source>
</evidence>
<keyword evidence="3" id="KW-0012">Acyltransferase</keyword>
<name>A0A8C6HEI1_MUSSI</name>
<keyword evidence="6" id="KW-1185">Reference proteome</keyword>
<feature type="domain" description="N-acetyltransferase" evidence="4">
    <location>
        <begin position="35"/>
        <end position="146"/>
    </location>
</feature>
<dbReference type="InterPro" id="IPR016181">
    <property type="entry name" value="Acyl_CoA_acyltransferase"/>
</dbReference>
<comment type="similarity">
    <text evidence="1">Belongs to the acetyltransferase family.</text>
</comment>
<accession>A0A8C6HEI1</accession>
<evidence type="ECO:0000313" key="5">
    <source>
        <dbReference type="Ensembl" id="ENSMSIP00000019939.1"/>
    </source>
</evidence>
<dbReference type="PANTHER" id="PTHR10545:SF63">
    <property type="entry name" value="SPERMIDINE_SPERMINE N(1)-ACETYLTRANSFERASE-LIKE PROTEIN 1"/>
    <property type="match status" value="1"/>
</dbReference>
<reference evidence="5" key="1">
    <citation type="submission" date="2025-08" db="UniProtKB">
        <authorList>
            <consortium name="Ensembl"/>
        </authorList>
    </citation>
    <scope>IDENTIFICATION</scope>
</reference>
<dbReference type="GeneTree" id="ENSGT00950000183121"/>
<evidence type="ECO:0000256" key="3">
    <source>
        <dbReference type="ARBA" id="ARBA00023315"/>
    </source>
</evidence>
<dbReference type="Pfam" id="PF00583">
    <property type="entry name" value="Acetyltransf_1"/>
    <property type="match status" value="1"/>
</dbReference>
<dbReference type="GO" id="GO:0019809">
    <property type="term" value="F:spermidine binding"/>
    <property type="evidence" value="ECO:0007669"/>
    <property type="project" value="TreeGrafter"/>
</dbReference>